<evidence type="ECO:0000256" key="1">
    <source>
        <dbReference type="ARBA" id="ARBA00004383"/>
    </source>
</evidence>
<keyword evidence="7" id="KW-0653">Protein transport</keyword>
<evidence type="ECO:0000256" key="5">
    <source>
        <dbReference type="ARBA" id="ARBA00022519"/>
    </source>
</evidence>
<dbReference type="AlphaFoldDB" id="A0A4R8IT72"/>
<name>A0A4R8IT72_9GAMM</name>
<comment type="caution">
    <text evidence="12">The sequence shown here is derived from an EMBL/GenBank/DDBJ whole genome shotgun (WGS) entry which is preliminary data.</text>
</comment>
<dbReference type="InterPro" id="IPR006260">
    <property type="entry name" value="TonB/TolA_C"/>
</dbReference>
<organism evidence="12 13">
    <name type="scientific">Thiohalophilus thiocyanatoxydans</name>
    <dbReference type="NCBI Taxonomy" id="381308"/>
    <lineage>
        <taxon>Bacteria</taxon>
        <taxon>Pseudomonadati</taxon>
        <taxon>Pseudomonadota</taxon>
        <taxon>Gammaproteobacteria</taxon>
        <taxon>Thiohalomonadales</taxon>
        <taxon>Thiohalophilaceae</taxon>
        <taxon>Thiohalophilus</taxon>
    </lineage>
</organism>
<sequence>MTQLTPAFKLTLLLSIGLHIGVMIQPGTLSPGHHQTEVNTRLNIRLNPVVAPRLRSEPLAKNPAKPKTKQEKQQTKPSPVTETLAKPDTPTKPDDEVPAEEKPTKLFKEARPQEMEQQRRQRGDVRSGISADESYQSRLLRHLEQYKHYPFMARRRQLEGRAAIRLMIATDGQIRDIECLEGNELFCEAAIQAARKAQPLPAPPASLSDRTFNYTMEYKLR</sequence>
<dbReference type="GO" id="GO:0031992">
    <property type="term" value="F:energy transducer activity"/>
    <property type="evidence" value="ECO:0007669"/>
    <property type="project" value="TreeGrafter"/>
</dbReference>
<evidence type="ECO:0000313" key="12">
    <source>
        <dbReference type="EMBL" id="TDY04241.1"/>
    </source>
</evidence>
<dbReference type="GO" id="GO:0055085">
    <property type="term" value="P:transmembrane transport"/>
    <property type="evidence" value="ECO:0007669"/>
    <property type="project" value="InterPro"/>
</dbReference>
<dbReference type="InterPro" id="IPR037682">
    <property type="entry name" value="TonB_C"/>
</dbReference>
<dbReference type="Gene3D" id="3.30.1150.10">
    <property type="match status" value="1"/>
</dbReference>
<dbReference type="PROSITE" id="PS52015">
    <property type="entry name" value="TONB_CTD"/>
    <property type="match status" value="1"/>
</dbReference>
<evidence type="ECO:0000256" key="10">
    <source>
        <dbReference type="SAM" id="MobiDB-lite"/>
    </source>
</evidence>
<dbReference type="GO" id="GO:0015031">
    <property type="term" value="P:protein transport"/>
    <property type="evidence" value="ECO:0007669"/>
    <property type="project" value="UniProtKB-KW"/>
</dbReference>
<comment type="similarity">
    <text evidence="2">Belongs to the TonB family.</text>
</comment>
<keyword evidence="3" id="KW-0813">Transport</keyword>
<keyword evidence="6" id="KW-0812">Transmembrane</keyword>
<reference evidence="12 13" key="1">
    <citation type="submission" date="2019-03" db="EMBL/GenBank/DDBJ databases">
        <title>Genomic Encyclopedia of Type Strains, Phase IV (KMG-IV): sequencing the most valuable type-strain genomes for metagenomic binning, comparative biology and taxonomic classification.</title>
        <authorList>
            <person name="Goeker M."/>
        </authorList>
    </citation>
    <scope>NUCLEOTIDE SEQUENCE [LARGE SCALE GENOMIC DNA]</scope>
    <source>
        <strain evidence="12 13">DSM 16326</strain>
    </source>
</reference>
<evidence type="ECO:0000256" key="9">
    <source>
        <dbReference type="ARBA" id="ARBA00023136"/>
    </source>
</evidence>
<evidence type="ECO:0000256" key="7">
    <source>
        <dbReference type="ARBA" id="ARBA00022927"/>
    </source>
</evidence>
<dbReference type="RefSeq" id="WP_134080979.1">
    <property type="nucleotide sequence ID" value="NZ_SOQX01000001.1"/>
</dbReference>
<dbReference type="PANTHER" id="PTHR33446:SF2">
    <property type="entry name" value="PROTEIN TONB"/>
    <property type="match status" value="1"/>
</dbReference>
<keyword evidence="5" id="KW-0997">Cell inner membrane</keyword>
<accession>A0A4R8IT72</accession>
<protein>
    <submittedName>
        <fullName evidence="12">TonB family protein</fullName>
    </submittedName>
</protein>
<dbReference type="EMBL" id="SOQX01000001">
    <property type="protein sequence ID" value="TDY04241.1"/>
    <property type="molecule type" value="Genomic_DNA"/>
</dbReference>
<dbReference type="OrthoDB" id="6077935at2"/>
<gene>
    <name evidence="12" type="ORF">EDC23_0614</name>
</gene>
<evidence type="ECO:0000256" key="2">
    <source>
        <dbReference type="ARBA" id="ARBA00006555"/>
    </source>
</evidence>
<keyword evidence="9" id="KW-0472">Membrane</keyword>
<dbReference type="SUPFAM" id="SSF74653">
    <property type="entry name" value="TolA/TonB C-terminal domain"/>
    <property type="match status" value="1"/>
</dbReference>
<evidence type="ECO:0000256" key="6">
    <source>
        <dbReference type="ARBA" id="ARBA00022692"/>
    </source>
</evidence>
<feature type="region of interest" description="Disordered" evidence="10">
    <location>
        <begin position="49"/>
        <end position="130"/>
    </location>
</feature>
<dbReference type="InterPro" id="IPR051045">
    <property type="entry name" value="TonB-dependent_transducer"/>
</dbReference>
<dbReference type="GO" id="GO:0098797">
    <property type="term" value="C:plasma membrane protein complex"/>
    <property type="evidence" value="ECO:0007669"/>
    <property type="project" value="TreeGrafter"/>
</dbReference>
<dbReference type="Pfam" id="PF03544">
    <property type="entry name" value="TonB_C"/>
    <property type="match status" value="1"/>
</dbReference>
<evidence type="ECO:0000256" key="3">
    <source>
        <dbReference type="ARBA" id="ARBA00022448"/>
    </source>
</evidence>
<dbReference type="Proteomes" id="UP000294914">
    <property type="component" value="Unassembled WGS sequence"/>
</dbReference>
<keyword evidence="13" id="KW-1185">Reference proteome</keyword>
<feature type="compositionally biased region" description="Basic and acidic residues" evidence="10">
    <location>
        <begin position="89"/>
        <end position="125"/>
    </location>
</feature>
<dbReference type="PANTHER" id="PTHR33446">
    <property type="entry name" value="PROTEIN TONB-RELATED"/>
    <property type="match status" value="1"/>
</dbReference>
<keyword evidence="8" id="KW-1133">Transmembrane helix</keyword>
<keyword evidence="4" id="KW-1003">Cell membrane</keyword>
<dbReference type="NCBIfam" id="TIGR01352">
    <property type="entry name" value="tonB_Cterm"/>
    <property type="match status" value="1"/>
</dbReference>
<feature type="domain" description="TonB C-terminal" evidence="11">
    <location>
        <begin position="134"/>
        <end position="221"/>
    </location>
</feature>
<evidence type="ECO:0000256" key="8">
    <source>
        <dbReference type="ARBA" id="ARBA00022989"/>
    </source>
</evidence>
<evidence type="ECO:0000259" key="11">
    <source>
        <dbReference type="PROSITE" id="PS52015"/>
    </source>
</evidence>
<evidence type="ECO:0000256" key="4">
    <source>
        <dbReference type="ARBA" id="ARBA00022475"/>
    </source>
</evidence>
<proteinExistence type="inferred from homology"/>
<comment type="subcellular location">
    <subcellularLocation>
        <location evidence="1">Cell inner membrane</location>
        <topology evidence="1">Single-pass membrane protein</topology>
        <orientation evidence="1">Periplasmic side</orientation>
    </subcellularLocation>
</comment>
<evidence type="ECO:0000313" key="13">
    <source>
        <dbReference type="Proteomes" id="UP000294914"/>
    </source>
</evidence>